<keyword evidence="3" id="KW-1185">Reference proteome</keyword>
<dbReference type="RefSeq" id="WP_085285370.1">
    <property type="nucleotide sequence ID" value="NZ_FOBI01000016.1"/>
</dbReference>
<proteinExistence type="predicted"/>
<evidence type="ECO:0000256" key="1">
    <source>
        <dbReference type="SAM" id="SignalP"/>
    </source>
</evidence>
<dbReference type="InterPro" id="IPR021241">
    <property type="entry name" value="CsiV"/>
</dbReference>
<evidence type="ECO:0000313" key="2">
    <source>
        <dbReference type="EMBL" id="SEL65433.1"/>
    </source>
</evidence>
<accession>A0A1H7RYY3</accession>
<dbReference type="AlphaFoldDB" id="A0A1H7RYY3"/>
<dbReference type="EMBL" id="FOBI01000016">
    <property type="protein sequence ID" value="SEL65433.1"/>
    <property type="molecule type" value="Genomic_DNA"/>
</dbReference>
<keyword evidence="1" id="KW-0732">Signal</keyword>
<dbReference type="Proteomes" id="UP000199297">
    <property type="component" value="Unassembled WGS sequence"/>
</dbReference>
<protein>
    <submittedName>
        <fullName evidence="2">Peptidoglycan-binding protein, CsiV</fullName>
    </submittedName>
</protein>
<reference evidence="3" key="1">
    <citation type="submission" date="2016-10" db="EMBL/GenBank/DDBJ databases">
        <authorList>
            <person name="Varghese N."/>
            <person name="Submissions S."/>
        </authorList>
    </citation>
    <scope>NUCLEOTIDE SEQUENCE [LARGE SCALE GENOMIC DNA]</scope>
    <source>
        <strain evidence="3">CGMCC 1.9127</strain>
    </source>
</reference>
<sequence>MKLTRLWLCSAVLALPLSFAATAQESAERWFEVEVILFSQLGDKTQLKEHFPERSELPNYPQAEDLLARYLNPDIASLKQLLPSCDAPYYAESLVAQKAKLPKLFRAKSLAEIAHTPAGFATTVNDNAQQLSLTDDTDLGQNNHLDNISDAADKKVNLNNEHAAPNAIASVTTNSASSSQASLDLEVINAPLSQQALQRQQRLVLAAEEAFQTLKFQYTPINEPTLLCRLAPSFFANLSHHDANFDYDGFTVNKVPLRIDAAEQGINNQTHLLSRESLQLSDVITDLRYSKNFRPLLHMGWRQVARSKKQATPIKIYAGDNFAAYYQQQLKRYNKQLQAQSVASDTQQPLLLSATEQQALDAENAAQARQQQLTAIIDNLANITDNSDELLASLNLEQRLSTPFETNMPSTAIAKPIAPIQPWFIDGFFNIHLQHYLFISADFSVLDKDLAEFATAQLSSTSTNAPDSLARDKMPKPMKAIAFKQNRRVISGEVHYFDHPYMGMIVQIRPYTKPTPKENN</sequence>
<name>A0A1H7RYY3_9GAMM</name>
<organism evidence="2 3">
    <name type="scientific">Colwellia chukchiensis</name>
    <dbReference type="NCBI Taxonomy" id="641665"/>
    <lineage>
        <taxon>Bacteria</taxon>
        <taxon>Pseudomonadati</taxon>
        <taxon>Pseudomonadota</taxon>
        <taxon>Gammaproteobacteria</taxon>
        <taxon>Alteromonadales</taxon>
        <taxon>Colwelliaceae</taxon>
        <taxon>Colwellia</taxon>
    </lineage>
</organism>
<feature type="chain" id="PRO_5011508460" evidence="1">
    <location>
        <begin position="24"/>
        <end position="520"/>
    </location>
</feature>
<dbReference type="OrthoDB" id="5566524at2"/>
<evidence type="ECO:0000313" key="3">
    <source>
        <dbReference type="Proteomes" id="UP000199297"/>
    </source>
</evidence>
<dbReference type="STRING" id="641665.GCA_002104455_00977"/>
<gene>
    <name evidence="2" type="ORF">SAMN05216262_11664</name>
</gene>
<dbReference type="Pfam" id="PF10972">
    <property type="entry name" value="CsiV"/>
    <property type="match status" value="1"/>
</dbReference>
<feature type="signal peptide" evidence="1">
    <location>
        <begin position="1"/>
        <end position="23"/>
    </location>
</feature>